<reference evidence="3" key="2">
    <citation type="submission" date="2013-12" db="EMBL/GenBank/DDBJ databases">
        <authorList>
            <person name="Yu Y."/>
            <person name="Lee S."/>
            <person name="de Baynast K."/>
            <person name="Wissotski M."/>
            <person name="Liu L."/>
            <person name="Talag J."/>
            <person name="Goicoechea J."/>
            <person name="Angelova A."/>
            <person name="Jetty R."/>
            <person name="Kudrna D."/>
            <person name="Golser W."/>
            <person name="Rivera L."/>
            <person name="Zhang J."/>
            <person name="Wing R."/>
        </authorList>
    </citation>
    <scope>NUCLEOTIDE SEQUENCE</scope>
</reference>
<dbReference type="HOGENOM" id="CLU_2187724_0_0_1"/>
<organism evidence="2 3">
    <name type="scientific">Leersia perrieri</name>
    <dbReference type="NCBI Taxonomy" id="77586"/>
    <lineage>
        <taxon>Eukaryota</taxon>
        <taxon>Viridiplantae</taxon>
        <taxon>Streptophyta</taxon>
        <taxon>Embryophyta</taxon>
        <taxon>Tracheophyta</taxon>
        <taxon>Spermatophyta</taxon>
        <taxon>Magnoliopsida</taxon>
        <taxon>Liliopsida</taxon>
        <taxon>Poales</taxon>
        <taxon>Poaceae</taxon>
        <taxon>BOP clade</taxon>
        <taxon>Oryzoideae</taxon>
        <taxon>Oryzeae</taxon>
        <taxon>Oryzinae</taxon>
        <taxon>Leersia</taxon>
    </lineage>
</organism>
<feature type="region of interest" description="Disordered" evidence="1">
    <location>
        <begin position="1"/>
        <end position="28"/>
    </location>
</feature>
<keyword evidence="3" id="KW-1185">Reference proteome</keyword>
<evidence type="ECO:0000313" key="2">
    <source>
        <dbReference type="EnsemblPlants" id="LPERR08G20560.1"/>
    </source>
</evidence>
<evidence type="ECO:0000256" key="1">
    <source>
        <dbReference type="SAM" id="MobiDB-lite"/>
    </source>
</evidence>
<accession>A0A0D9XAZ5</accession>
<dbReference type="AlphaFoldDB" id="A0A0D9XAZ5"/>
<protein>
    <submittedName>
        <fullName evidence="2">Uncharacterized protein</fullName>
    </submittedName>
</protein>
<proteinExistence type="predicted"/>
<dbReference type="Gramene" id="LPERR08G20560.1">
    <property type="protein sequence ID" value="LPERR08G20560.1"/>
    <property type="gene ID" value="LPERR08G20560"/>
</dbReference>
<evidence type="ECO:0000313" key="3">
    <source>
        <dbReference type="Proteomes" id="UP000032180"/>
    </source>
</evidence>
<name>A0A0D9XAZ5_9ORYZ</name>
<reference evidence="2 3" key="1">
    <citation type="submission" date="2012-08" db="EMBL/GenBank/DDBJ databases">
        <title>Oryza genome evolution.</title>
        <authorList>
            <person name="Wing R.A."/>
        </authorList>
    </citation>
    <scope>NUCLEOTIDE SEQUENCE</scope>
</reference>
<reference evidence="2" key="3">
    <citation type="submission" date="2015-04" db="UniProtKB">
        <authorList>
            <consortium name="EnsemblPlants"/>
        </authorList>
    </citation>
    <scope>IDENTIFICATION</scope>
</reference>
<dbReference type="EnsemblPlants" id="LPERR08G20560.1">
    <property type="protein sequence ID" value="LPERR08G20560.1"/>
    <property type="gene ID" value="LPERR08G20560"/>
</dbReference>
<dbReference type="Proteomes" id="UP000032180">
    <property type="component" value="Chromosome 8"/>
</dbReference>
<sequence>MAAVMSQGIVSGERSETHKLHNPSPASCFSEEQDGFEHFDGVNRSSAEFIGLDRIVESNYDHSPYHLEEDINVPTQADSHNNTIIMEKIPGYSSCLFYRAAAADSCIWC</sequence>